<gene>
    <name evidence="9" type="ORF">GA0061102_10115</name>
</gene>
<dbReference type="PIRSF" id="PIRSF031134">
    <property type="entry name" value="MTRK"/>
    <property type="match status" value="1"/>
</dbReference>
<keyword evidence="7" id="KW-0067">ATP-binding</keyword>
<evidence type="ECO:0000256" key="4">
    <source>
        <dbReference type="ARBA" id="ARBA00022679"/>
    </source>
</evidence>
<evidence type="ECO:0000256" key="5">
    <source>
        <dbReference type="ARBA" id="ARBA00022741"/>
    </source>
</evidence>
<dbReference type="AlphaFoldDB" id="A0A1C3VB77"/>
<sequence>MDTQVFAALSVETLPGRLGGNAILKEKIGEDSARWEVREVGDGNLNLVFIVTGESGAAIVKQALPYVRLVGESWPLPLKRSYFEYHALARQSQRDPGMVPEIYCFDAAQAIIAMEFLTPHVILRRALIDGRILPKIGQDLGLFCARTLFRGSDLSMITRDKKADMALFADNIELCDITENLVFSDPYFEATLNRHTSPQLDPLVAELRGDRDLKVEAQRLKHLFSAKAETLCHGDLHTGSVMVTEEETRVIDPEFAFYGPISFDVGMLLANFWMSYLAQSGHESDGSKRDEMRVYLLDTVETIWETFRAEFANLWRNERKGILYQASLFEDQGDMLGAEQALNIVLDEIYREMLGFAGIEMHRRILGLAHNADFETIADPDRRAACEKKALKLGRHLAVNRHRIHSLKDVRATAELLEKETLA</sequence>
<evidence type="ECO:0000259" key="8">
    <source>
        <dbReference type="Pfam" id="PF01636"/>
    </source>
</evidence>
<dbReference type="GO" id="GO:0009086">
    <property type="term" value="P:methionine biosynthetic process"/>
    <property type="evidence" value="ECO:0007669"/>
    <property type="project" value="InterPro"/>
</dbReference>
<dbReference type="SUPFAM" id="SSF56112">
    <property type="entry name" value="Protein kinase-like (PK-like)"/>
    <property type="match status" value="1"/>
</dbReference>
<evidence type="ECO:0000256" key="6">
    <source>
        <dbReference type="ARBA" id="ARBA00022777"/>
    </source>
</evidence>
<evidence type="ECO:0000256" key="3">
    <source>
        <dbReference type="ARBA" id="ARBA00012128"/>
    </source>
</evidence>
<dbReference type="Gene3D" id="3.30.200.20">
    <property type="entry name" value="Phosphorylase Kinase, domain 1"/>
    <property type="match status" value="1"/>
</dbReference>
<keyword evidence="10" id="KW-1185">Reference proteome</keyword>
<dbReference type="EC" id="2.7.1.100" evidence="3"/>
<dbReference type="PANTHER" id="PTHR34273:SF2">
    <property type="entry name" value="METHYLTHIORIBOSE KINASE"/>
    <property type="match status" value="1"/>
</dbReference>
<dbReference type="Pfam" id="PF01636">
    <property type="entry name" value="APH"/>
    <property type="match status" value="1"/>
</dbReference>
<dbReference type="InterPro" id="IPR009212">
    <property type="entry name" value="Methylthioribose_kinase"/>
</dbReference>
<protein>
    <recommendedName>
        <fullName evidence="3">S-methyl-5-thioribose kinase</fullName>
        <ecNumber evidence="3">2.7.1.100</ecNumber>
    </recommendedName>
</protein>
<name>A0A1C3VB77_9HYPH</name>
<evidence type="ECO:0000256" key="2">
    <source>
        <dbReference type="ARBA" id="ARBA00011738"/>
    </source>
</evidence>
<dbReference type="GO" id="GO:0046522">
    <property type="term" value="F:S-methyl-5-thioribose kinase activity"/>
    <property type="evidence" value="ECO:0007669"/>
    <property type="project" value="UniProtKB-EC"/>
</dbReference>
<reference evidence="10" key="1">
    <citation type="submission" date="2016-08" db="EMBL/GenBank/DDBJ databases">
        <authorList>
            <person name="Varghese N."/>
            <person name="Submissions Spin"/>
        </authorList>
    </citation>
    <scope>NUCLEOTIDE SEQUENCE [LARGE SCALE GENOMIC DNA]</scope>
    <source>
        <strain evidence="10">HAMBI 2971</strain>
    </source>
</reference>
<feature type="domain" description="Aminoglycoside phosphotransferase" evidence="8">
    <location>
        <begin position="36"/>
        <end position="276"/>
    </location>
</feature>
<dbReference type="EMBL" id="FMAH01000011">
    <property type="protein sequence ID" value="SCB25066.1"/>
    <property type="molecule type" value="Genomic_DNA"/>
</dbReference>
<comment type="similarity">
    <text evidence="1">Belongs to the methylthioribose kinase family.</text>
</comment>
<dbReference type="NCBIfam" id="TIGR01767">
    <property type="entry name" value="MTRK"/>
    <property type="match status" value="1"/>
</dbReference>
<evidence type="ECO:0000256" key="7">
    <source>
        <dbReference type="ARBA" id="ARBA00022840"/>
    </source>
</evidence>
<dbReference type="InterPro" id="IPR002575">
    <property type="entry name" value="Aminoglycoside_PTrfase"/>
</dbReference>
<dbReference type="GO" id="GO:0005524">
    <property type="term" value="F:ATP binding"/>
    <property type="evidence" value="ECO:0007669"/>
    <property type="project" value="UniProtKB-KW"/>
</dbReference>
<keyword evidence="5" id="KW-0547">Nucleotide-binding</keyword>
<dbReference type="PANTHER" id="PTHR34273">
    <property type="entry name" value="METHYLTHIORIBOSE KINASE"/>
    <property type="match status" value="1"/>
</dbReference>
<evidence type="ECO:0000313" key="9">
    <source>
        <dbReference type="EMBL" id="SCB25066.1"/>
    </source>
</evidence>
<comment type="subunit">
    <text evidence="2">Homodimer.</text>
</comment>
<dbReference type="InterPro" id="IPR011009">
    <property type="entry name" value="Kinase-like_dom_sf"/>
</dbReference>
<dbReference type="STRING" id="411945.GA0061102_10115"/>
<accession>A0A1C3VB77</accession>
<keyword evidence="4" id="KW-0808">Transferase</keyword>
<organism evidence="9 10">
    <name type="scientific">Rhizobium miluonense</name>
    <dbReference type="NCBI Taxonomy" id="411945"/>
    <lineage>
        <taxon>Bacteria</taxon>
        <taxon>Pseudomonadati</taxon>
        <taxon>Pseudomonadota</taxon>
        <taxon>Alphaproteobacteria</taxon>
        <taxon>Hyphomicrobiales</taxon>
        <taxon>Rhizobiaceae</taxon>
        <taxon>Rhizobium/Agrobacterium group</taxon>
        <taxon>Rhizobium</taxon>
    </lineage>
</organism>
<dbReference type="RefSeq" id="WP_092847172.1">
    <property type="nucleotide sequence ID" value="NZ_FMAH01000011.1"/>
</dbReference>
<dbReference type="OrthoDB" id="9777791at2"/>
<dbReference type="Proteomes" id="UP000199435">
    <property type="component" value="Unassembled WGS sequence"/>
</dbReference>
<evidence type="ECO:0000313" key="10">
    <source>
        <dbReference type="Proteomes" id="UP000199435"/>
    </source>
</evidence>
<evidence type="ECO:0000256" key="1">
    <source>
        <dbReference type="ARBA" id="ARBA00010165"/>
    </source>
</evidence>
<keyword evidence="6 9" id="KW-0418">Kinase</keyword>
<dbReference type="Gene3D" id="3.90.1200.10">
    <property type="match status" value="1"/>
</dbReference>
<proteinExistence type="inferred from homology"/>